<proteinExistence type="predicted"/>
<dbReference type="Proteomes" id="UP001314170">
    <property type="component" value="Unassembled WGS sequence"/>
</dbReference>
<name>A0AAV1QU22_9ROSI</name>
<evidence type="ECO:0000313" key="1">
    <source>
        <dbReference type="EMBL" id="CAK7324300.1"/>
    </source>
</evidence>
<gene>
    <name evidence="1" type="ORF">DCAF_LOCUS1940</name>
</gene>
<accession>A0AAV1QU22</accession>
<dbReference type="AlphaFoldDB" id="A0AAV1QU22"/>
<reference evidence="1 2" key="1">
    <citation type="submission" date="2024-01" db="EMBL/GenBank/DDBJ databases">
        <authorList>
            <person name="Waweru B."/>
        </authorList>
    </citation>
    <scope>NUCLEOTIDE SEQUENCE [LARGE SCALE GENOMIC DNA]</scope>
</reference>
<keyword evidence="2" id="KW-1185">Reference proteome</keyword>
<evidence type="ECO:0000313" key="2">
    <source>
        <dbReference type="Proteomes" id="UP001314170"/>
    </source>
</evidence>
<protein>
    <submittedName>
        <fullName evidence="1">Uncharacterized protein</fullName>
    </submittedName>
</protein>
<comment type="caution">
    <text evidence="1">The sequence shown here is derived from an EMBL/GenBank/DDBJ whole genome shotgun (WGS) entry which is preliminary data.</text>
</comment>
<dbReference type="EMBL" id="CAWUPB010000246">
    <property type="protein sequence ID" value="CAK7324300.1"/>
    <property type="molecule type" value="Genomic_DNA"/>
</dbReference>
<sequence>MDVSPIFLPARSFSLSHFDCETIYLFGDVVSTTSESGRLYRGDGVRIIKVAYDPGFVNMLMGLEGFSTNKEYECLFGCHSRAIWTTWDGKVTKMVTTYNRQ</sequence>
<organism evidence="1 2">
    <name type="scientific">Dovyalis caffra</name>
    <dbReference type="NCBI Taxonomy" id="77055"/>
    <lineage>
        <taxon>Eukaryota</taxon>
        <taxon>Viridiplantae</taxon>
        <taxon>Streptophyta</taxon>
        <taxon>Embryophyta</taxon>
        <taxon>Tracheophyta</taxon>
        <taxon>Spermatophyta</taxon>
        <taxon>Magnoliopsida</taxon>
        <taxon>eudicotyledons</taxon>
        <taxon>Gunneridae</taxon>
        <taxon>Pentapetalae</taxon>
        <taxon>rosids</taxon>
        <taxon>fabids</taxon>
        <taxon>Malpighiales</taxon>
        <taxon>Salicaceae</taxon>
        <taxon>Flacourtieae</taxon>
        <taxon>Dovyalis</taxon>
    </lineage>
</organism>